<evidence type="ECO:0000259" key="1">
    <source>
        <dbReference type="Pfam" id="PF13966"/>
    </source>
</evidence>
<keyword evidence="3" id="KW-1185">Reference proteome</keyword>
<sequence>MYKELWRERQSEQEPHLISMEFPWKKRLPLKIKFFLWTAYLNRILTNCNLIKRGRAVDPICSACILSNEDVTHLFLHCSKTLEVWEHLLRPRDSFYANIFAADSIEEWINAWPCLKFKVRNNIYEGSVGTVEFFSRKRRWWRQLLQRSKERFGTGWGFGRGGITTGSKICFSTGRCFWRYLSKSYLLFGFICNKALPCSDGDKLYSMLY</sequence>
<dbReference type="InterPro" id="IPR026960">
    <property type="entry name" value="RVT-Znf"/>
</dbReference>
<evidence type="ECO:0000313" key="3">
    <source>
        <dbReference type="Proteomes" id="UP000554482"/>
    </source>
</evidence>
<protein>
    <recommendedName>
        <fullName evidence="1">Reverse transcriptase zinc-binding domain-containing protein</fullName>
    </recommendedName>
</protein>
<feature type="domain" description="Reverse transcriptase zinc-binding" evidence="1">
    <location>
        <begin position="3"/>
        <end position="85"/>
    </location>
</feature>
<dbReference type="Pfam" id="PF13966">
    <property type="entry name" value="zf-RVT"/>
    <property type="match status" value="1"/>
</dbReference>
<reference evidence="2 3" key="1">
    <citation type="submission" date="2020-06" db="EMBL/GenBank/DDBJ databases">
        <title>Transcriptomic and genomic resources for Thalictrum thalictroides and T. hernandezii: Facilitating candidate gene discovery in an emerging model plant lineage.</title>
        <authorList>
            <person name="Arias T."/>
            <person name="Riano-Pachon D.M."/>
            <person name="Di Stilio V.S."/>
        </authorList>
    </citation>
    <scope>NUCLEOTIDE SEQUENCE [LARGE SCALE GENOMIC DNA]</scope>
    <source>
        <strain evidence="3">cv. WT478/WT964</strain>
        <tissue evidence="2">Leaves</tissue>
    </source>
</reference>
<evidence type="ECO:0000313" key="2">
    <source>
        <dbReference type="EMBL" id="KAF5193896.1"/>
    </source>
</evidence>
<name>A0A7J6W8X4_THATH</name>
<comment type="caution">
    <text evidence="2">The sequence shown here is derived from an EMBL/GenBank/DDBJ whole genome shotgun (WGS) entry which is preliminary data.</text>
</comment>
<gene>
    <name evidence="2" type="ORF">FRX31_016516</name>
</gene>
<accession>A0A7J6W8X4</accession>
<dbReference type="Proteomes" id="UP000554482">
    <property type="component" value="Unassembled WGS sequence"/>
</dbReference>
<proteinExistence type="predicted"/>
<organism evidence="2 3">
    <name type="scientific">Thalictrum thalictroides</name>
    <name type="common">Rue-anemone</name>
    <name type="synonym">Anemone thalictroides</name>
    <dbReference type="NCBI Taxonomy" id="46969"/>
    <lineage>
        <taxon>Eukaryota</taxon>
        <taxon>Viridiplantae</taxon>
        <taxon>Streptophyta</taxon>
        <taxon>Embryophyta</taxon>
        <taxon>Tracheophyta</taxon>
        <taxon>Spermatophyta</taxon>
        <taxon>Magnoliopsida</taxon>
        <taxon>Ranunculales</taxon>
        <taxon>Ranunculaceae</taxon>
        <taxon>Thalictroideae</taxon>
        <taxon>Thalictrum</taxon>
    </lineage>
</organism>
<dbReference type="AlphaFoldDB" id="A0A7J6W8X4"/>
<dbReference type="OrthoDB" id="1001947at2759"/>
<dbReference type="EMBL" id="JABWDY010019472">
    <property type="protein sequence ID" value="KAF5193896.1"/>
    <property type="molecule type" value="Genomic_DNA"/>
</dbReference>